<evidence type="ECO:0000313" key="4">
    <source>
        <dbReference type="EMBL" id="KAK2080965.1"/>
    </source>
</evidence>
<dbReference type="Proteomes" id="UP001255856">
    <property type="component" value="Unassembled WGS sequence"/>
</dbReference>
<feature type="region of interest" description="Disordered" evidence="1">
    <location>
        <begin position="327"/>
        <end position="364"/>
    </location>
</feature>
<feature type="region of interest" description="Disordered" evidence="1">
    <location>
        <begin position="747"/>
        <end position="1123"/>
    </location>
</feature>
<feature type="compositionally biased region" description="Basic and acidic residues" evidence="1">
    <location>
        <begin position="854"/>
        <end position="934"/>
    </location>
</feature>
<comment type="caution">
    <text evidence="4">The sequence shown here is derived from an EMBL/GenBank/DDBJ whole genome shotgun (WGS) entry which is preliminary data.</text>
</comment>
<dbReference type="GO" id="GO:0003729">
    <property type="term" value="F:mRNA binding"/>
    <property type="evidence" value="ECO:0007669"/>
    <property type="project" value="TreeGrafter"/>
</dbReference>
<dbReference type="PANTHER" id="PTHR21597">
    <property type="entry name" value="THO2 PROTEIN"/>
    <property type="match status" value="1"/>
</dbReference>
<feature type="domain" description="THO complex subunitTHOC2 N-terminal" evidence="3">
    <location>
        <begin position="50"/>
        <end position="124"/>
    </location>
</feature>
<dbReference type="GO" id="GO:0006397">
    <property type="term" value="P:mRNA processing"/>
    <property type="evidence" value="ECO:0007669"/>
    <property type="project" value="InterPro"/>
</dbReference>
<dbReference type="InterPro" id="IPR021418">
    <property type="entry name" value="THO_THOC2_C"/>
</dbReference>
<dbReference type="GO" id="GO:0006406">
    <property type="term" value="P:mRNA export from nucleus"/>
    <property type="evidence" value="ECO:0007669"/>
    <property type="project" value="InterPro"/>
</dbReference>
<evidence type="ECO:0000313" key="5">
    <source>
        <dbReference type="Proteomes" id="UP001255856"/>
    </source>
</evidence>
<evidence type="ECO:0000259" key="2">
    <source>
        <dbReference type="Pfam" id="PF11262"/>
    </source>
</evidence>
<proteinExistence type="predicted"/>
<dbReference type="InterPro" id="IPR040007">
    <property type="entry name" value="Tho2"/>
</dbReference>
<evidence type="ECO:0008006" key="6">
    <source>
        <dbReference type="Google" id="ProtNLM"/>
    </source>
</evidence>
<organism evidence="4 5">
    <name type="scientific">Prototheca wickerhamii</name>
    <dbReference type="NCBI Taxonomy" id="3111"/>
    <lineage>
        <taxon>Eukaryota</taxon>
        <taxon>Viridiplantae</taxon>
        <taxon>Chlorophyta</taxon>
        <taxon>core chlorophytes</taxon>
        <taxon>Trebouxiophyceae</taxon>
        <taxon>Chlorellales</taxon>
        <taxon>Chlorellaceae</taxon>
        <taxon>Prototheca</taxon>
    </lineage>
</organism>
<dbReference type="GO" id="GO:0000445">
    <property type="term" value="C:THO complex part of transcription export complex"/>
    <property type="evidence" value="ECO:0007669"/>
    <property type="project" value="TreeGrafter"/>
</dbReference>
<keyword evidence="5" id="KW-1185">Reference proteome</keyword>
<feature type="compositionally biased region" description="Low complexity" evidence="1">
    <location>
        <begin position="327"/>
        <end position="341"/>
    </location>
</feature>
<feature type="compositionally biased region" description="Basic and acidic residues" evidence="1">
    <location>
        <begin position="1104"/>
        <end position="1114"/>
    </location>
</feature>
<reference evidence="4" key="1">
    <citation type="submission" date="2021-01" db="EMBL/GenBank/DDBJ databases">
        <authorList>
            <person name="Eckstrom K.M.E."/>
        </authorList>
    </citation>
    <scope>NUCLEOTIDE SEQUENCE</scope>
    <source>
        <strain evidence="4">UVCC 0001</strain>
    </source>
</reference>
<dbReference type="AlphaFoldDB" id="A0AAD9INQ0"/>
<accession>A0AAD9INQ0</accession>
<dbReference type="PANTHER" id="PTHR21597:SF0">
    <property type="entry name" value="THO COMPLEX SUBUNIT 2"/>
    <property type="match status" value="1"/>
</dbReference>
<feature type="compositionally biased region" description="Basic and acidic residues" evidence="1">
    <location>
        <begin position="802"/>
        <end position="847"/>
    </location>
</feature>
<protein>
    <recommendedName>
        <fullName evidence="6">THO complex subunit 2</fullName>
    </recommendedName>
</protein>
<evidence type="ECO:0000256" key="1">
    <source>
        <dbReference type="SAM" id="MobiDB-lite"/>
    </source>
</evidence>
<dbReference type="EMBL" id="JASFZW010000001">
    <property type="protein sequence ID" value="KAK2080965.1"/>
    <property type="molecule type" value="Genomic_DNA"/>
</dbReference>
<evidence type="ECO:0000259" key="3">
    <source>
        <dbReference type="Pfam" id="PF11732"/>
    </source>
</evidence>
<sequence>MECEQTQTKSVLLAAAKLAETEARRVLRRVTAPSSHKEAKAAARPLSRRLAKIAHALPLQISEQLIRQVMGMPGMVLTVAESLKLATPMTFDALTFVIMRKLSSVRHKLKADGVNTEEWFQWLAAFTGLICRKYPDIELPALLQYLANQLKSSDSLDLLFLKEILTAMTGTEMASDVSEHQLDALSGSRALHIEVFLQGQFRPSPRALASGTRRLLAALQREQPNDAGPLLVPLLILLCQQRRLITLQSDLSHLKLVAELYDSCQRTLLQYIEFMQTAMPHGEYERALPSLEDLVRVYAVEPELAFQLVRPLLRAALPRCAAPGSPGARAADGAADAGAGDSEPEEGEAREQEAELAEAPGAEAPADVAAARPSFAALWADFGPGIRALMDAQWAFRALDWRLYALFWSLELSDLEVPRERYAAAIKQVSTSLRHARDELGMAQRDSTRGYGGWPGGHGGPAAGPLAPGLGPAATGPDMHQLEKEIERQQAVLDQLPRDLESQKRRAQETDALLAETAPDWLASLDPSARASFASEFATFCLLPRILSSPSDALYAARFLQRVQQLRVPRFGLLTTINHVIREFGFLVRCVTSSEAINFGIFFKEVLDTVERWKDAQVFERECAGTDAFLTWQGDKSAPITHQQYSILCFNWQKRLTEDVMRSCLRSEDYMQIKNALLLLNRCVKVYPASQSDARALLALVGPIRDHDAREDLKTLARMYCTALEIKLRDAKGCGAWVPPAADAREGAASRAASPARQAPARAERARDVDSVRADEGHRAKAPAERRDAPGRDGHPPVPGRGGDDAAATRDRAARDRRGARSDRRLPRTDSTLGDERGEGRSAEPRGDAPLPDLPREKRRREESLERSRRRSASREARSGPREEASEGRRDRGGLDGRSGRPGEEAGGPRRRGEGKPAELRPESRADSYEKPPEDEADPGPSGREEKSRERRRSSRKEKKRHRRSREPSLEVGDGAIGDLGLRRAPLVCAEEERSKPHWRSGHGAREGELPRKRKAGSGRDAAQPGGDESRRHKRERIAWEASAEEARTLPEEAGTARTQELPSQGQAISPSPNGCGAGWARRPPPPRAPTTVLLGNGGGASEQRGRREGERRGRDHRGGRRH</sequence>
<feature type="domain" description="THO complex subunitTHOC2 C-terminal" evidence="2">
    <location>
        <begin position="400"/>
        <end position="723"/>
    </location>
</feature>
<feature type="compositionally biased region" description="Polar residues" evidence="1">
    <location>
        <begin position="1057"/>
        <end position="1073"/>
    </location>
</feature>
<dbReference type="Pfam" id="PF11732">
    <property type="entry name" value="Thoc2"/>
    <property type="match status" value="1"/>
</dbReference>
<feature type="compositionally biased region" description="Basic residues" evidence="1">
    <location>
        <begin position="950"/>
        <end position="965"/>
    </location>
</feature>
<feature type="compositionally biased region" description="Basic and acidic residues" evidence="1">
    <location>
        <begin position="762"/>
        <end position="795"/>
    </location>
</feature>
<gene>
    <name evidence="4" type="ORF">QBZ16_000819</name>
</gene>
<name>A0AAD9INQ0_PROWI</name>
<dbReference type="InterPro" id="IPR021726">
    <property type="entry name" value="THO_THOC2_N"/>
</dbReference>
<dbReference type="Pfam" id="PF11262">
    <property type="entry name" value="Tho2"/>
    <property type="match status" value="1"/>
</dbReference>
<feature type="compositionally biased region" description="Low complexity" evidence="1">
    <location>
        <begin position="749"/>
        <end position="761"/>
    </location>
</feature>